<dbReference type="InterPro" id="IPR006224">
    <property type="entry name" value="PsdUridine_synth_RluA-like_CS"/>
</dbReference>
<dbReference type="InterPro" id="IPR006225">
    <property type="entry name" value="PsdUridine_synth_RluC/D"/>
</dbReference>
<sequence length="316" mass="35172">MNEVRLVEVTPAEAQQRLDNYLMRLLKGVPKSCIYRIIRAGEVRVNRKRAKPLTKLQAGDCVRIPPVRMSSTEGAKPMVGEGLSRRLHDAIIHEDSHLIVLNKPAGLAVHGGSGLSFGVIEALRAMRTDSDYLELVHRLDRETSGCLLIAKRRSALRALQASLAAREVQKTYLALLNGRWTGSLTRTVNVALEKNTRCQGERHVSVSESGKPSRTVFRLLENFADACLVEASPLTGRTHQIRVHAAHIGHPLVGDTRYGDPEAFPLCGEVYTRLCLHASAIRFTLSDKTLRFEAELDKHFNALLEKLRQKSEARHG</sequence>
<dbReference type="Gene3D" id="3.30.2350.10">
    <property type="entry name" value="Pseudouridine synthase"/>
    <property type="match status" value="1"/>
</dbReference>
<dbReference type="EC" id="5.4.99.-" evidence="7"/>
<evidence type="ECO:0000256" key="2">
    <source>
        <dbReference type="ARBA" id="ARBA00002876"/>
    </source>
</evidence>
<dbReference type="InterPro" id="IPR020103">
    <property type="entry name" value="PsdUridine_synth_cat_dom_sf"/>
</dbReference>
<dbReference type="NCBIfam" id="TIGR00005">
    <property type="entry name" value="rluA_subfam"/>
    <property type="match status" value="1"/>
</dbReference>
<dbReference type="CDD" id="cd00165">
    <property type="entry name" value="S4"/>
    <property type="match status" value="1"/>
</dbReference>
<dbReference type="PROSITE" id="PS50889">
    <property type="entry name" value="S4"/>
    <property type="match status" value="1"/>
</dbReference>
<comment type="similarity">
    <text evidence="3 7">Belongs to the pseudouridine synthase RluA family.</text>
</comment>
<dbReference type="InterPro" id="IPR036986">
    <property type="entry name" value="S4_RNA-bd_sf"/>
</dbReference>
<gene>
    <name evidence="8" type="primary">rluC</name>
    <name evidence="8" type="ORF">Lgee_0895</name>
</gene>
<evidence type="ECO:0000313" key="8">
    <source>
        <dbReference type="EMBL" id="KTD00990.1"/>
    </source>
</evidence>
<evidence type="ECO:0000256" key="4">
    <source>
        <dbReference type="ARBA" id="ARBA00022552"/>
    </source>
</evidence>
<dbReference type="GO" id="GO:0160141">
    <property type="term" value="F:23S rRNA pseudouridine(955/2504/2580) synthase activity"/>
    <property type="evidence" value="ECO:0007669"/>
    <property type="project" value="UniProtKB-EC"/>
</dbReference>
<dbReference type="Gene3D" id="3.10.290.10">
    <property type="entry name" value="RNA-binding S4 domain"/>
    <property type="match status" value="1"/>
</dbReference>
<organism evidence="8 9">
    <name type="scientific">Legionella geestiana</name>
    <dbReference type="NCBI Taxonomy" id="45065"/>
    <lineage>
        <taxon>Bacteria</taxon>
        <taxon>Pseudomonadati</taxon>
        <taxon>Pseudomonadota</taxon>
        <taxon>Gammaproteobacteria</taxon>
        <taxon>Legionellales</taxon>
        <taxon>Legionellaceae</taxon>
        <taxon>Legionella</taxon>
    </lineage>
</organism>
<keyword evidence="4" id="KW-0698">rRNA processing</keyword>
<evidence type="ECO:0000256" key="6">
    <source>
        <dbReference type="ARBA" id="ARBA00023235"/>
    </source>
</evidence>
<dbReference type="GO" id="GO:0003723">
    <property type="term" value="F:RNA binding"/>
    <property type="evidence" value="ECO:0007669"/>
    <property type="project" value="UniProtKB-KW"/>
</dbReference>
<dbReference type="Pfam" id="PF01479">
    <property type="entry name" value="S4"/>
    <property type="match status" value="1"/>
</dbReference>
<dbReference type="AlphaFoldDB" id="A0A0W0TZ48"/>
<reference evidence="8 9" key="1">
    <citation type="submission" date="2015-11" db="EMBL/GenBank/DDBJ databases">
        <title>Genomic analysis of 38 Legionella species identifies large and diverse effector repertoires.</title>
        <authorList>
            <person name="Burstein D."/>
            <person name="Amaro F."/>
            <person name="Zusman T."/>
            <person name="Lifshitz Z."/>
            <person name="Cohen O."/>
            <person name="Gilbert J.A."/>
            <person name="Pupko T."/>
            <person name="Shuman H.A."/>
            <person name="Segal G."/>
        </authorList>
    </citation>
    <scope>NUCLEOTIDE SEQUENCE [LARGE SCALE GENOMIC DNA]</scope>
    <source>
        <strain evidence="8 9">ATCC 49504</strain>
    </source>
</reference>
<evidence type="ECO:0000256" key="3">
    <source>
        <dbReference type="ARBA" id="ARBA00010876"/>
    </source>
</evidence>
<comment type="caution">
    <text evidence="8">The sequence shown here is derived from an EMBL/GenBank/DDBJ whole genome shotgun (WGS) entry which is preliminary data.</text>
</comment>
<dbReference type="PANTHER" id="PTHR21600">
    <property type="entry name" value="MITOCHONDRIAL RNA PSEUDOURIDINE SYNTHASE"/>
    <property type="match status" value="1"/>
</dbReference>
<evidence type="ECO:0000256" key="1">
    <source>
        <dbReference type="ARBA" id="ARBA00000381"/>
    </source>
</evidence>
<name>A0A0W0TZ48_9GAMM</name>
<comment type="function">
    <text evidence="2">Responsible for synthesis of pseudouridine from uracil at positions 955, 2504 and 2580 in 23S ribosomal RNA.</text>
</comment>
<dbReference type="InterPro" id="IPR050188">
    <property type="entry name" value="RluA_PseudoU_synthase"/>
</dbReference>
<dbReference type="PATRIC" id="fig|45065.4.peg.965"/>
<dbReference type="Proteomes" id="UP000054785">
    <property type="component" value="Unassembled WGS sequence"/>
</dbReference>
<evidence type="ECO:0000313" key="9">
    <source>
        <dbReference type="Proteomes" id="UP000054785"/>
    </source>
</evidence>
<keyword evidence="5" id="KW-0694">RNA-binding</keyword>
<dbReference type="SUPFAM" id="SSF55174">
    <property type="entry name" value="Alpha-L RNA-binding motif"/>
    <property type="match status" value="1"/>
</dbReference>
<dbReference type="PANTHER" id="PTHR21600:SF92">
    <property type="entry name" value="RIBOSOMAL LARGE SUBUNIT PSEUDOURIDINE SYNTHASE C"/>
    <property type="match status" value="1"/>
</dbReference>
<dbReference type="PROSITE" id="PS01129">
    <property type="entry name" value="PSI_RLU"/>
    <property type="match status" value="1"/>
</dbReference>
<dbReference type="RefSeq" id="WP_028386097.1">
    <property type="nucleotide sequence ID" value="NZ_CAAAHN010000008.1"/>
</dbReference>
<comment type="catalytic activity">
    <reaction evidence="1">
        <text>uridine(955/2504/2580) in 23S rRNA = pseudouridine(955/2504/2580) in 23S rRNA</text>
        <dbReference type="Rhea" id="RHEA:42528"/>
        <dbReference type="Rhea" id="RHEA-COMP:10099"/>
        <dbReference type="Rhea" id="RHEA-COMP:10100"/>
        <dbReference type="ChEBI" id="CHEBI:65314"/>
        <dbReference type="ChEBI" id="CHEBI:65315"/>
        <dbReference type="EC" id="5.4.99.24"/>
    </reaction>
</comment>
<dbReference type="GO" id="GO:0000455">
    <property type="term" value="P:enzyme-directed rRNA pseudouridine synthesis"/>
    <property type="evidence" value="ECO:0007669"/>
    <property type="project" value="TreeGrafter"/>
</dbReference>
<dbReference type="CDD" id="cd02869">
    <property type="entry name" value="PseudoU_synth_RluA_like"/>
    <property type="match status" value="1"/>
</dbReference>
<dbReference type="Pfam" id="PF00849">
    <property type="entry name" value="PseudoU_synth_2"/>
    <property type="match status" value="1"/>
</dbReference>
<dbReference type="STRING" id="45065.Lgee_0895"/>
<dbReference type="OrthoDB" id="9785808at2"/>
<keyword evidence="9" id="KW-1185">Reference proteome</keyword>
<accession>A0A0W0TZ48</accession>
<protein>
    <recommendedName>
        <fullName evidence="7">Pseudouridine synthase</fullName>
        <ecNumber evidence="7">5.4.99.-</ecNumber>
    </recommendedName>
</protein>
<keyword evidence="6 7" id="KW-0413">Isomerase</keyword>
<dbReference type="InterPro" id="IPR006145">
    <property type="entry name" value="PsdUridine_synth_RsuA/RluA"/>
</dbReference>
<evidence type="ECO:0000256" key="7">
    <source>
        <dbReference type="RuleBase" id="RU362028"/>
    </source>
</evidence>
<dbReference type="InterPro" id="IPR002942">
    <property type="entry name" value="S4_RNA-bd"/>
</dbReference>
<dbReference type="SMART" id="SM00363">
    <property type="entry name" value="S4"/>
    <property type="match status" value="1"/>
</dbReference>
<dbReference type="SUPFAM" id="SSF55120">
    <property type="entry name" value="Pseudouridine synthase"/>
    <property type="match status" value="1"/>
</dbReference>
<evidence type="ECO:0000256" key="5">
    <source>
        <dbReference type="ARBA" id="ARBA00022884"/>
    </source>
</evidence>
<proteinExistence type="inferred from homology"/>
<comment type="catalytic activity">
    <reaction evidence="7">
        <text>a uridine in RNA = a pseudouridine in RNA</text>
        <dbReference type="Rhea" id="RHEA:48348"/>
        <dbReference type="Rhea" id="RHEA-COMP:12068"/>
        <dbReference type="Rhea" id="RHEA-COMP:12069"/>
        <dbReference type="ChEBI" id="CHEBI:65314"/>
        <dbReference type="ChEBI" id="CHEBI:65315"/>
    </reaction>
</comment>
<dbReference type="EMBL" id="LNYC01000031">
    <property type="protein sequence ID" value="KTD00990.1"/>
    <property type="molecule type" value="Genomic_DNA"/>
</dbReference>